<organism evidence="1 2">
    <name type="scientific">Penicillium chermesinum</name>
    <dbReference type="NCBI Taxonomy" id="63820"/>
    <lineage>
        <taxon>Eukaryota</taxon>
        <taxon>Fungi</taxon>
        <taxon>Dikarya</taxon>
        <taxon>Ascomycota</taxon>
        <taxon>Pezizomycotina</taxon>
        <taxon>Eurotiomycetes</taxon>
        <taxon>Eurotiomycetidae</taxon>
        <taxon>Eurotiales</taxon>
        <taxon>Aspergillaceae</taxon>
        <taxon>Penicillium</taxon>
    </lineage>
</organism>
<dbReference type="RefSeq" id="XP_058334743.1">
    <property type="nucleotide sequence ID" value="XM_058471602.1"/>
</dbReference>
<accession>A0A9W9PJM0</accession>
<gene>
    <name evidence="1" type="ORF">N7468_002305</name>
</gene>
<name>A0A9W9PJM0_9EURO</name>
<evidence type="ECO:0000313" key="2">
    <source>
        <dbReference type="Proteomes" id="UP001150941"/>
    </source>
</evidence>
<evidence type="ECO:0000313" key="1">
    <source>
        <dbReference type="EMBL" id="KAJ5247322.1"/>
    </source>
</evidence>
<reference evidence="1" key="2">
    <citation type="journal article" date="2023" name="IMA Fungus">
        <title>Comparative genomic study of the Penicillium genus elucidates a diverse pangenome and 15 lateral gene transfer events.</title>
        <authorList>
            <person name="Petersen C."/>
            <person name="Sorensen T."/>
            <person name="Nielsen M.R."/>
            <person name="Sondergaard T.E."/>
            <person name="Sorensen J.L."/>
            <person name="Fitzpatrick D.A."/>
            <person name="Frisvad J.C."/>
            <person name="Nielsen K.L."/>
        </authorList>
    </citation>
    <scope>NUCLEOTIDE SEQUENCE</scope>
    <source>
        <strain evidence="1">IBT 19713</strain>
    </source>
</reference>
<keyword evidence="2" id="KW-1185">Reference proteome</keyword>
<reference evidence="1" key="1">
    <citation type="submission" date="2022-11" db="EMBL/GenBank/DDBJ databases">
        <authorList>
            <person name="Petersen C."/>
        </authorList>
    </citation>
    <scope>NUCLEOTIDE SEQUENCE</scope>
    <source>
        <strain evidence="1">IBT 19713</strain>
    </source>
</reference>
<sequence length="100" mass="11223">MEGGGISSYRNVHLEKKQACAEGTLRSTNDIQSRHGDLWQELGFIRADGSFLIGFSATPRIQAGNLLIRSTEPRELSVQATRLIYLQRALFCHIEELCCK</sequence>
<proteinExistence type="predicted"/>
<dbReference type="EMBL" id="JAPQKS010000002">
    <property type="protein sequence ID" value="KAJ5247322.1"/>
    <property type="molecule type" value="Genomic_DNA"/>
</dbReference>
<protein>
    <submittedName>
        <fullName evidence="1">Uncharacterized protein</fullName>
    </submittedName>
</protein>
<comment type="caution">
    <text evidence="1">The sequence shown here is derived from an EMBL/GenBank/DDBJ whole genome shotgun (WGS) entry which is preliminary data.</text>
</comment>
<dbReference type="AlphaFoldDB" id="A0A9W9PJM0"/>
<dbReference type="GeneID" id="83198905"/>
<dbReference type="Proteomes" id="UP001150941">
    <property type="component" value="Unassembled WGS sequence"/>
</dbReference>